<dbReference type="EMBL" id="KK107139">
    <property type="protein sequence ID" value="EZA57771.1"/>
    <property type="molecule type" value="Genomic_DNA"/>
</dbReference>
<organism evidence="1 2">
    <name type="scientific">Ooceraea biroi</name>
    <name type="common">Clonal raider ant</name>
    <name type="synonym">Cerapachys biroi</name>
    <dbReference type="NCBI Taxonomy" id="2015173"/>
    <lineage>
        <taxon>Eukaryota</taxon>
        <taxon>Metazoa</taxon>
        <taxon>Ecdysozoa</taxon>
        <taxon>Arthropoda</taxon>
        <taxon>Hexapoda</taxon>
        <taxon>Insecta</taxon>
        <taxon>Pterygota</taxon>
        <taxon>Neoptera</taxon>
        <taxon>Endopterygota</taxon>
        <taxon>Hymenoptera</taxon>
        <taxon>Apocrita</taxon>
        <taxon>Aculeata</taxon>
        <taxon>Formicoidea</taxon>
        <taxon>Formicidae</taxon>
        <taxon>Dorylinae</taxon>
        <taxon>Ooceraea</taxon>
    </lineage>
</organism>
<sequence length="50" mass="5957">MPLRPMIMIFLRDSVLATQKKKKERFTCSNNDPFRKQSQLLLHAIRSLRV</sequence>
<keyword evidence="2" id="KW-1185">Reference proteome</keyword>
<proteinExistence type="predicted"/>
<protein>
    <submittedName>
        <fullName evidence="1">Uncharacterized protein</fullName>
    </submittedName>
</protein>
<name>A0A026WQ08_OOCBI</name>
<accession>A0A026WQ08</accession>
<gene>
    <name evidence="1" type="ORF">X777_00873</name>
</gene>
<reference evidence="1 2" key="1">
    <citation type="journal article" date="2014" name="Curr. Biol.">
        <title>The genome of the clonal raider ant Cerapachys biroi.</title>
        <authorList>
            <person name="Oxley P.R."/>
            <person name="Ji L."/>
            <person name="Fetter-Pruneda I."/>
            <person name="McKenzie S.K."/>
            <person name="Li C."/>
            <person name="Hu H."/>
            <person name="Zhang G."/>
            <person name="Kronauer D.J."/>
        </authorList>
    </citation>
    <scope>NUCLEOTIDE SEQUENCE [LARGE SCALE GENOMIC DNA]</scope>
</reference>
<dbReference type="Proteomes" id="UP000053097">
    <property type="component" value="Unassembled WGS sequence"/>
</dbReference>
<evidence type="ECO:0000313" key="1">
    <source>
        <dbReference type="EMBL" id="EZA57771.1"/>
    </source>
</evidence>
<dbReference type="AlphaFoldDB" id="A0A026WQ08"/>
<evidence type="ECO:0000313" key="2">
    <source>
        <dbReference type="Proteomes" id="UP000053097"/>
    </source>
</evidence>